<dbReference type="HOGENOM" id="CLU_093808_1_0_4"/>
<name>W0PIF6_ADVMD</name>
<dbReference type="InterPro" id="IPR014419">
    <property type="entry name" value="HutZ"/>
</dbReference>
<gene>
    <name evidence="3" type="ORF">MIM_c36440</name>
</gene>
<proteinExistence type="predicted"/>
<dbReference type="PANTHER" id="PTHR35176">
    <property type="entry name" value="HEME OXYGENASE HI_0854-RELATED"/>
    <property type="match status" value="1"/>
</dbReference>
<dbReference type="Pfam" id="PF01243">
    <property type="entry name" value="PNPOx_N"/>
    <property type="match status" value="1"/>
</dbReference>
<organism evidence="3 4">
    <name type="scientific">Advenella mimigardefordensis (strain DSM 17166 / LMG 22922 / DPN7)</name>
    <dbReference type="NCBI Taxonomy" id="1247726"/>
    <lineage>
        <taxon>Bacteria</taxon>
        <taxon>Pseudomonadati</taxon>
        <taxon>Pseudomonadota</taxon>
        <taxon>Betaproteobacteria</taxon>
        <taxon>Burkholderiales</taxon>
        <taxon>Alcaligenaceae</taxon>
    </lineage>
</organism>
<dbReference type="GO" id="GO:0070967">
    <property type="term" value="F:coenzyme F420 binding"/>
    <property type="evidence" value="ECO:0007669"/>
    <property type="project" value="TreeGrafter"/>
</dbReference>
<dbReference type="STRING" id="1247726.MIM_c36440"/>
<reference evidence="3 4" key="1">
    <citation type="journal article" date="2014" name="Microbiology">
        <title>Unravelling the complete genome sequence of Advenella mimigardefordensis strain DPN7T and novel insights in the catabolism of the xenobiotic polythioester precursor 3,3'-dithiodipropionate.</title>
        <authorList>
            <person name="Wubbeler J.H."/>
            <person name="Hiessl S."/>
            <person name="Schuldes J."/>
            <person name="Thurmer A."/>
            <person name="Daniel R."/>
            <person name="Steinbuchel A."/>
        </authorList>
    </citation>
    <scope>NUCLEOTIDE SEQUENCE [LARGE SCALE GENOMIC DNA]</scope>
    <source>
        <strain evidence="4">DSM 17166 / LMG 22922 / DPN7</strain>
    </source>
</reference>
<dbReference type="PIRSF" id="PIRSF004633">
    <property type="entry name" value="UCP_PLP_oxd"/>
    <property type="match status" value="1"/>
</dbReference>
<keyword evidence="4" id="KW-1185">Reference proteome</keyword>
<dbReference type="InterPro" id="IPR011576">
    <property type="entry name" value="Pyridox_Oxase_N"/>
</dbReference>
<evidence type="ECO:0000259" key="2">
    <source>
        <dbReference type="Pfam" id="PF01243"/>
    </source>
</evidence>
<dbReference type="EMBL" id="CP003915">
    <property type="protein sequence ID" value="AHG65702.1"/>
    <property type="molecule type" value="Genomic_DNA"/>
</dbReference>
<dbReference type="SUPFAM" id="SSF50475">
    <property type="entry name" value="FMN-binding split barrel"/>
    <property type="match status" value="1"/>
</dbReference>
<dbReference type="Proteomes" id="UP000019095">
    <property type="component" value="Chromosome"/>
</dbReference>
<dbReference type="Gene3D" id="2.30.110.10">
    <property type="entry name" value="Electron Transport, Fmn-binding Protein, Chain A"/>
    <property type="match status" value="1"/>
</dbReference>
<dbReference type="KEGG" id="amim:MIM_c36440"/>
<evidence type="ECO:0000256" key="1">
    <source>
        <dbReference type="ARBA" id="ARBA00023002"/>
    </source>
</evidence>
<evidence type="ECO:0000313" key="4">
    <source>
        <dbReference type="Proteomes" id="UP000019095"/>
    </source>
</evidence>
<accession>W0PIF6</accession>
<protein>
    <submittedName>
        <fullName evidence="3">Putative pyridoxamine 5'-phosphate oxidase-like FMN-binding protein</fullName>
    </submittedName>
</protein>
<dbReference type="AlphaFoldDB" id="W0PIF6"/>
<evidence type="ECO:0000313" key="3">
    <source>
        <dbReference type="EMBL" id="AHG65702.1"/>
    </source>
</evidence>
<dbReference type="InterPro" id="IPR012349">
    <property type="entry name" value="Split_barrel_FMN-bd"/>
</dbReference>
<dbReference type="GO" id="GO:0016627">
    <property type="term" value="F:oxidoreductase activity, acting on the CH-CH group of donors"/>
    <property type="evidence" value="ECO:0007669"/>
    <property type="project" value="TreeGrafter"/>
</dbReference>
<dbReference type="InterPro" id="IPR052019">
    <property type="entry name" value="F420H2_bilvrd_red/Heme_oxyg"/>
</dbReference>
<keyword evidence="1" id="KW-0560">Oxidoreductase</keyword>
<dbReference type="PATRIC" id="fig|1247726.3.peg.4031"/>
<sequence length="176" mass="19214">MESPMNSNTDMAALTGEIDRLQHECLSLIMATTSASHTPAASYAPFVHMDGNFYILVSGLAIHGVNLKAQPELDILLIEDESRARNIYARLRLNYRAMASAVDKDSDEYGKAIALLTERAGKTVSLLATLDDFTLFRLTPTRGTLVQGFGKAFVFDPADLTGGAVQLNEKNIGDYR</sequence>
<dbReference type="eggNOG" id="COG0748">
    <property type="taxonomic scope" value="Bacteria"/>
</dbReference>
<dbReference type="PANTHER" id="PTHR35176:SF6">
    <property type="entry name" value="HEME OXYGENASE HI_0854-RELATED"/>
    <property type="match status" value="1"/>
</dbReference>
<feature type="domain" description="Pyridoxamine 5'-phosphate oxidase N-terminal" evidence="2">
    <location>
        <begin position="15"/>
        <end position="146"/>
    </location>
</feature>
<dbReference type="GO" id="GO:0005829">
    <property type="term" value="C:cytosol"/>
    <property type="evidence" value="ECO:0007669"/>
    <property type="project" value="TreeGrafter"/>
</dbReference>